<dbReference type="Proteomes" id="UP000199289">
    <property type="component" value="Unassembled WGS sequence"/>
</dbReference>
<feature type="transmembrane region" description="Helical" evidence="1">
    <location>
        <begin position="12"/>
        <end position="29"/>
    </location>
</feature>
<evidence type="ECO:0000256" key="1">
    <source>
        <dbReference type="SAM" id="Phobius"/>
    </source>
</evidence>
<reference evidence="2 5" key="3">
    <citation type="submission" date="2018-07" db="EMBL/GenBank/DDBJ databases">
        <title>Genome sequence of extremly halophilic archaeon Halopelagius longus strain BC12-B1.</title>
        <authorList>
            <person name="Zhang X."/>
        </authorList>
    </citation>
    <scope>NUCLEOTIDE SEQUENCE [LARGE SCALE GENOMIC DNA]</scope>
    <source>
        <strain evidence="2 5">BC12-B1</strain>
    </source>
</reference>
<sequence>MGRGRRYALSDSAQQVVGGFLLAGPFVVTEEVWVLARQMSGLQALLTVVIVFSVGYGTLYKADDERDPDREDDVAGVPVRFISLILVSYLSVFLLAVSFNAPGTFLSDLANDGGHVALGIELEWDVISVTLKAISIGSVFSVIGAATADTLF</sequence>
<protein>
    <submittedName>
        <fullName evidence="2">DUF2391 family protein</fullName>
    </submittedName>
    <submittedName>
        <fullName evidence="3">Putative integral membrane protein</fullName>
    </submittedName>
</protein>
<accession>A0A1H1ENB4</accession>
<dbReference type="EMBL" id="FNKQ01000003">
    <property type="protein sequence ID" value="SDQ90235.1"/>
    <property type="molecule type" value="Genomic_DNA"/>
</dbReference>
<feature type="transmembrane region" description="Helical" evidence="1">
    <location>
        <begin position="41"/>
        <end position="59"/>
    </location>
</feature>
<dbReference type="EMBL" id="QQST01000001">
    <property type="protein sequence ID" value="RDI71827.1"/>
    <property type="molecule type" value="Genomic_DNA"/>
</dbReference>
<organism evidence="3 4">
    <name type="scientific">Halopelagius longus</name>
    <dbReference type="NCBI Taxonomy" id="1236180"/>
    <lineage>
        <taxon>Archaea</taxon>
        <taxon>Methanobacteriati</taxon>
        <taxon>Methanobacteriota</taxon>
        <taxon>Stenosarchaea group</taxon>
        <taxon>Halobacteria</taxon>
        <taxon>Halobacteriales</taxon>
        <taxon>Haloferacaceae</taxon>
    </lineage>
</organism>
<keyword evidence="1" id="KW-0472">Membrane</keyword>
<dbReference type="OrthoDB" id="157429at2157"/>
<proteinExistence type="predicted"/>
<keyword evidence="1" id="KW-0812">Transmembrane</keyword>
<feature type="transmembrane region" description="Helical" evidence="1">
    <location>
        <begin position="79"/>
        <end position="99"/>
    </location>
</feature>
<dbReference type="InterPro" id="IPR024464">
    <property type="entry name" value="DUF2391"/>
</dbReference>
<dbReference type="RefSeq" id="WP_092538464.1">
    <property type="nucleotide sequence ID" value="NZ_FNKQ01000003.1"/>
</dbReference>
<dbReference type="Proteomes" id="UP000255421">
    <property type="component" value="Unassembled WGS sequence"/>
</dbReference>
<dbReference type="Pfam" id="PF09622">
    <property type="entry name" value="DUF2391"/>
    <property type="match status" value="1"/>
</dbReference>
<evidence type="ECO:0000313" key="3">
    <source>
        <dbReference type="EMBL" id="SDQ90235.1"/>
    </source>
</evidence>
<reference evidence="3" key="2">
    <citation type="submission" date="2016-10" db="EMBL/GenBank/DDBJ databases">
        <authorList>
            <person name="de Groot N.N."/>
        </authorList>
    </citation>
    <scope>NUCLEOTIDE SEQUENCE [LARGE SCALE GENOMIC DNA]</scope>
    <source>
        <strain evidence="3">CGMCC 1.12397</strain>
    </source>
</reference>
<gene>
    <name evidence="2" type="ORF">DWB78_08865</name>
    <name evidence="3" type="ORF">SAMN05216278_2988</name>
</gene>
<dbReference type="AlphaFoldDB" id="A0A1H1ENB4"/>
<keyword evidence="1" id="KW-1133">Transmembrane helix</keyword>
<evidence type="ECO:0000313" key="2">
    <source>
        <dbReference type="EMBL" id="RDI71827.1"/>
    </source>
</evidence>
<reference evidence="4" key="1">
    <citation type="submission" date="2016-10" db="EMBL/GenBank/DDBJ databases">
        <authorList>
            <person name="Varghese N."/>
            <person name="Submissions S."/>
        </authorList>
    </citation>
    <scope>NUCLEOTIDE SEQUENCE [LARGE SCALE GENOMIC DNA]</scope>
    <source>
        <strain evidence="4">CGMCC 1.12397</strain>
    </source>
</reference>
<evidence type="ECO:0000313" key="4">
    <source>
        <dbReference type="Proteomes" id="UP000199289"/>
    </source>
</evidence>
<name>A0A1H1ENB4_9EURY</name>
<keyword evidence="5" id="KW-1185">Reference proteome</keyword>
<evidence type="ECO:0000313" key="5">
    <source>
        <dbReference type="Proteomes" id="UP000255421"/>
    </source>
</evidence>